<reference evidence="3" key="2">
    <citation type="submission" date="2015-07" db="EMBL/GenBank/DDBJ databases">
        <authorList>
            <person name="Noorani M."/>
        </authorList>
    </citation>
    <scope>NUCLEOTIDE SEQUENCE [LARGE SCALE GENOMIC DNA]</scope>
    <source>
        <strain evidence="3">ATCC 27428</strain>
    </source>
</reference>
<evidence type="ECO:0000256" key="1">
    <source>
        <dbReference type="SAM" id="Phobius"/>
    </source>
</evidence>
<feature type="transmembrane region" description="Helical" evidence="1">
    <location>
        <begin position="185"/>
        <end position="208"/>
    </location>
</feature>
<feature type="transmembrane region" description="Helical" evidence="1">
    <location>
        <begin position="70"/>
        <end position="92"/>
    </location>
</feature>
<dbReference type="Proteomes" id="UP000528608">
    <property type="component" value="Unassembled WGS sequence"/>
</dbReference>
<evidence type="ECO:0000313" key="2">
    <source>
        <dbReference type="EMBL" id="MBB5122938.1"/>
    </source>
</evidence>
<dbReference type="OrthoDB" id="5237770at2"/>
<feature type="transmembrane region" description="Helical" evidence="1">
    <location>
        <begin position="20"/>
        <end position="37"/>
    </location>
</feature>
<dbReference type="EMBL" id="JACHJF010000037">
    <property type="protein sequence ID" value="MBB5122938.1"/>
    <property type="molecule type" value="Genomic_DNA"/>
</dbReference>
<dbReference type="Proteomes" id="UP000235945">
    <property type="component" value="Unassembled WGS sequence"/>
</dbReference>
<dbReference type="EMBL" id="LGUI01000002">
    <property type="protein sequence ID" value="PNE34640.1"/>
    <property type="molecule type" value="Genomic_DNA"/>
</dbReference>
<accession>A0A2N8P0U2</accession>
<evidence type="ECO:0008006" key="6">
    <source>
        <dbReference type="Google" id="ProtNLM"/>
    </source>
</evidence>
<keyword evidence="4" id="KW-1185">Reference proteome</keyword>
<sequence>MSTDKLPRQPSRLQTNHVRYLRWAAFASFTPLISFAMSCSFGKLPWPDSGGSGREQLDYALKNYCAEWQAWLWFVQIAATTFILLVFATVYLQRAGRLTLPGLTLTGFAAASMGSGIITGVTFLVIGQLGRGYPGYGADPWELGTVETLWLLTNAFATVTSMSLGLAFIALMFANRADPVLPIRLTHWGAVIAATVTIGWNSISMLFITSGLFSPSSFGSAMFTYGAVLFWIMAIGGALLYRSREPALSR</sequence>
<evidence type="ECO:0000313" key="4">
    <source>
        <dbReference type="Proteomes" id="UP000235945"/>
    </source>
</evidence>
<keyword evidence="1" id="KW-0812">Transmembrane</keyword>
<organism evidence="3 4">
    <name type="scientific">Streptomyces eurocidicus</name>
    <name type="common">Streptoverticillium eurocidicus</name>
    <dbReference type="NCBI Taxonomy" id="66423"/>
    <lineage>
        <taxon>Bacteria</taxon>
        <taxon>Bacillati</taxon>
        <taxon>Actinomycetota</taxon>
        <taxon>Actinomycetes</taxon>
        <taxon>Kitasatosporales</taxon>
        <taxon>Streptomycetaceae</taxon>
        <taxon>Streptomyces</taxon>
    </lineage>
</organism>
<evidence type="ECO:0000313" key="3">
    <source>
        <dbReference type="EMBL" id="PNE34640.1"/>
    </source>
</evidence>
<feature type="transmembrane region" description="Helical" evidence="1">
    <location>
        <begin position="220"/>
        <end position="241"/>
    </location>
</feature>
<feature type="transmembrane region" description="Helical" evidence="1">
    <location>
        <begin position="149"/>
        <end position="173"/>
    </location>
</feature>
<reference evidence="2 5" key="3">
    <citation type="submission" date="2020-08" db="EMBL/GenBank/DDBJ databases">
        <title>Genomic Encyclopedia of Type Strains, Phase III (KMG-III): the genomes of soil and plant-associated and newly described type strains.</title>
        <authorList>
            <person name="Whitman W."/>
        </authorList>
    </citation>
    <scope>NUCLEOTIDE SEQUENCE [LARGE SCALE GENOMIC DNA]</scope>
    <source>
        <strain evidence="2 5">CECT 3259</strain>
    </source>
</reference>
<feature type="transmembrane region" description="Helical" evidence="1">
    <location>
        <begin position="104"/>
        <end position="129"/>
    </location>
</feature>
<gene>
    <name evidence="3" type="ORF">AF335_08885</name>
    <name evidence="2" type="ORF">FHS36_006415</name>
</gene>
<dbReference type="AlphaFoldDB" id="A0A2N8P0U2"/>
<dbReference type="RefSeq" id="WP_102917738.1">
    <property type="nucleotide sequence ID" value="NZ_JACHJF010000037.1"/>
</dbReference>
<keyword evidence="1" id="KW-0472">Membrane</keyword>
<proteinExistence type="predicted"/>
<evidence type="ECO:0000313" key="5">
    <source>
        <dbReference type="Proteomes" id="UP000528608"/>
    </source>
</evidence>
<reference evidence="4" key="1">
    <citation type="submission" date="2015-07" db="EMBL/GenBank/DDBJ databases">
        <authorList>
            <person name="Graham D.E."/>
            <person name="Giannone R.J."/>
            <person name="Gulvik C.A."/>
            <person name="Hettich R.L."/>
            <person name="Klingeman D.M."/>
            <person name="Mahan K.M."/>
            <person name="Parry R.J."/>
            <person name="Spain J.C."/>
        </authorList>
    </citation>
    <scope>NUCLEOTIDE SEQUENCE [LARGE SCALE GENOMIC DNA]</scope>
    <source>
        <strain evidence="4">ATCC 27428</strain>
    </source>
</reference>
<keyword evidence="1" id="KW-1133">Transmembrane helix</keyword>
<name>A0A2N8P0U2_STREU</name>
<comment type="caution">
    <text evidence="3">The sequence shown here is derived from an EMBL/GenBank/DDBJ whole genome shotgun (WGS) entry which is preliminary data.</text>
</comment>
<protein>
    <recommendedName>
        <fullName evidence="6">DUF4386 family protein</fullName>
    </recommendedName>
</protein>